<dbReference type="VEuPathDB" id="FungiDB:I7I53_03530"/>
<dbReference type="AlphaFoldDB" id="A0A8A1LUH7"/>
<protein>
    <submittedName>
        <fullName evidence="1">Uncharacterized protein</fullName>
    </submittedName>
</protein>
<organism evidence="1 2">
    <name type="scientific">Ajellomyces capsulatus (strain H88)</name>
    <name type="common">Darling's disease fungus</name>
    <name type="synonym">Histoplasma capsulatum</name>
    <dbReference type="NCBI Taxonomy" id="544711"/>
    <lineage>
        <taxon>Eukaryota</taxon>
        <taxon>Fungi</taxon>
        <taxon>Dikarya</taxon>
        <taxon>Ascomycota</taxon>
        <taxon>Pezizomycotina</taxon>
        <taxon>Eurotiomycetes</taxon>
        <taxon>Eurotiomycetidae</taxon>
        <taxon>Onygenales</taxon>
        <taxon>Ajellomycetaceae</taxon>
        <taxon>Histoplasma</taxon>
    </lineage>
</organism>
<proteinExistence type="predicted"/>
<gene>
    <name evidence="1" type="ORF">I7I53_03530</name>
</gene>
<sequence>MLWTFGHRPSCPENMVNVSSVHPLIQVEAHQSPSSEMAALSFPFTQRGGLAGENIVSQQPKFTLAG</sequence>
<name>A0A8A1LUH7_AJEC8</name>
<dbReference type="EMBL" id="CP069105">
    <property type="protein sequence ID" value="QSS55607.1"/>
    <property type="molecule type" value="Genomic_DNA"/>
</dbReference>
<evidence type="ECO:0000313" key="1">
    <source>
        <dbReference type="EMBL" id="QSS55607.1"/>
    </source>
</evidence>
<dbReference type="Proteomes" id="UP000663419">
    <property type="component" value="Chromosome 4"/>
</dbReference>
<evidence type="ECO:0000313" key="2">
    <source>
        <dbReference type="Proteomes" id="UP000663419"/>
    </source>
</evidence>
<accession>A0A8A1LUH7</accession>
<reference evidence="1" key="1">
    <citation type="submission" date="2021-01" db="EMBL/GenBank/DDBJ databases">
        <title>Chromosome-level genome assembly of a human fungal pathogen reveals clustering of transcriptionally co-regulated genes.</title>
        <authorList>
            <person name="Voorhies M."/>
            <person name="Cohen S."/>
            <person name="Shea T.P."/>
            <person name="Petrus S."/>
            <person name="Munoz J.F."/>
            <person name="Poplawski S."/>
            <person name="Goldman W.E."/>
            <person name="Michael T."/>
            <person name="Cuomo C.A."/>
            <person name="Sil A."/>
            <person name="Beyhan S."/>
        </authorList>
    </citation>
    <scope>NUCLEOTIDE SEQUENCE</scope>
    <source>
        <strain evidence="1">H88</strain>
    </source>
</reference>